<evidence type="ECO:0000313" key="2">
    <source>
        <dbReference type="Proteomes" id="UP000476934"/>
    </source>
</evidence>
<keyword evidence="2" id="KW-1185">Reference proteome</keyword>
<sequence>MGQLIKVQDFISRYEVDLNRYTNQFVRLKKQQWQLLKLNWQNKEFIQAVDEAEYVENESVLKKVKNWFKKRDDHPYEEEDEKTSIDSSFEFSPQLKYYPDTEEQLKQVFLDQLLKFQLRWASSTLQYMSDVPANMYFDEKLKYFLQRFPDTFLLMYKPVFTFKKASIEMDVILISPLRIWCLTFLEEEKDAVFIGSKEHFWQKRYQHGEKKILSPMIALGRMEKIIKQMFALHHVTLPISKGIISRNGYIDYPDQPNDLHILSKREHDLWFEEQRHLSTPLKHMQLRAAQVLLNYSESNGVLRHDYEEQIENLDEE</sequence>
<comment type="caution">
    <text evidence="1">The sequence shown here is derived from an EMBL/GenBank/DDBJ whole genome shotgun (WGS) entry which is preliminary data.</text>
</comment>
<dbReference type="RefSeq" id="WP_025729983.1">
    <property type="nucleotide sequence ID" value="NZ_JAAIWK010000024.1"/>
</dbReference>
<accession>A0A6M0P8G2</accession>
<protein>
    <submittedName>
        <fullName evidence="1">NERD domain-containing protein</fullName>
    </submittedName>
</protein>
<evidence type="ECO:0000313" key="1">
    <source>
        <dbReference type="EMBL" id="NEY20992.1"/>
    </source>
</evidence>
<dbReference type="Proteomes" id="UP000476934">
    <property type="component" value="Unassembled WGS sequence"/>
</dbReference>
<reference evidence="1 2" key="1">
    <citation type="submission" date="2020-02" db="EMBL/GenBank/DDBJ databases">
        <authorList>
            <person name="Feng H."/>
        </authorList>
    </citation>
    <scope>NUCLEOTIDE SEQUENCE [LARGE SCALE GENOMIC DNA]</scope>
    <source>
        <strain evidence="1 2">Gsoil 114</strain>
    </source>
</reference>
<organism evidence="1 2">
    <name type="scientific">Heyndrickxia ginsengihumi</name>
    <dbReference type="NCBI Taxonomy" id="363870"/>
    <lineage>
        <taxon>Bacteria</taxon>
        <taxon>Bacillati</taxon>
        <taxon>Bacillota</taxon>
        <taxon>Bacilli</taxon>
        <taxon>Bacillales</taxon>
        <taxon>Bacillaceae</taxon>
        <taxon>Heyndrickxia</taxon>
    </lineage>
</organism>
<dbReference type="AlphaFoldDB" id="A0A6M0P8G2"/>
<name>A0A6M0P8G2_9BACI</name>
<reference evidence="1 2" key="2">
    <citation type="submission" date="2020-03" db="EMBL/GenBank/DDBJ databases">
        <title>Bacillus aquiflavi sp. nov., isolated from yellow water of strong flavor Chinese baijiu in Yibin region of China.</title>
        <authorList>
            <person name="Xie J."/>
        </authorList>
    </citation>
    <scope>NUCLEOTIDE SEQUENCE [LARGE SCALE GENOMIC DNA]</scope>
    <source>
        <strain evidence="1 2">Gsoil 114</strain>
    </source>
</reference>
<dbReference type="EMBL" id="JAAIWK010000024">
    <property type="protein sequence ID" value="NEY20992.1"/>
    <property type="molecule type" value="Genomic_DNA"/>
</dbReference>
<proteinExistence type="predicted"/>
<gene>
    <name evidence="1" type="ORF">G4D61_13630</name>
</gene>